<evidence type="ECO:0000313" key="6">
    <source>
        <dbReference type="EMBL" id="AXG81841.1"/>
    </source>
</evidence>
<evidence type="ECO:0000256" key="4">
    <source>
        <dbReference type="PROSITE-ProRule" id="PRU00335"/>
    </source>
</evidence>
<accession>A0A345HYR7</accession>
<dbReference type="EMBL" id="CP031194">
    <property type="protein sequence ID" value="AXG81841.1"/>
    <property type="molecule type" value="Genomic_DNA"/>
</dbReference>
<dbReference type="PROSITE" id="PS50977">
    <property type="entry name" value="HTH_TETR_2"/>
    <property type="match status" value="1"/>
</dbReference>
<dbReference type="OrthoDB" id="3682047at2"/>
<dbReference type="PANTHER" id="PTHR30055">
    <property type="entry name" value="HTH-TYPE TRANSCRIPTIONAL REGULATOR RUTR"/>
    <property type="match status" value="1"/>
</dbReference>
<dbReference type="KEGG" id="spad:DVK44_33550"/>
<sequence>MRGRPDPPRTRVIMLPTSEAGGVPPVNRLIEHDSAKAARILDAARELALAHDVRKVTISEIAAAAGVGKGTVYLYWETKEALFMGLLAREVLAWIDTAIDLIDQDPHHILPRRLAPLLIRTTTASPWLRRHWDSGDSTLRLLVHNAADQERFARATPDAMGKAVLPVLREHGLVRDDLSLPRQQYALHAVMVGFGTVLANPGAALALDGDESEGALADTVHLLLEPDQDPTDRAVTEAAAAVRDRFARIHTDLLELISAGAPGTR</sequence>
<dbReference type="PRINTS" id="PR00455">
    <property type="entry name" value="HTHTETR"/>
</dbReference>
<evidence type="ECO:0000256" key="3">
    <source>
        <dbReference type="ARBA" id="ARBA00023163"/>
    </source>
</evidence>
<dbReference type="InterPro" id="IPR009057">
    <property type="entry name" value="Homeodomain-like_sf"/>
</dbReference>
<feature type="domain" description="HTH tetR-type" evidence="5">
    <location>
        <begin position="34"/>
        <end position="94"/>
    </location>
</feature>
<dbReference type="InterPro" id="IPR001647">
    <property type="entry name" value="HTH_TetR"/>
</dbReference>
<dbReference type="GO" id="GO:0003700">
    <property type="term" value="F:DNA-binding transcription factor activity"/>
    <property type="evidence" value="ECO:0007669"/>
    <property type="project" value="TreeGrafter"/>
</dbReference>
<feature type="DNA-binding region" description="H-T-H motif" evidence="4">
    <location>
        <begin position="57"/>
        <end position="76"/>
    </location>
</feature>
<reference evidence="7" key="1">
    <citation type="submission" date="2018-07" db="EMBL/GenBank/DDBJ databases">
        <authorList>
            <person name="Zhao J."/>
        </authorList>
    </citation>
    <scope>NUCLEOTIDE SEQUENCE [LARGE SCALE GENOMIC DNA]</scope>
    <source>
        <strain evidence="7">GSSD-12</strain>
    </source>
</reference>
<keyword evidence="7" id="KW-1185">Reference proteome</keyword>
<evidence type="ECO:0000256" key="1">
    <source>
        <dbReference type="ARBA" id="ARBA00023015"/>
    </source>
</evidence>
<name>A0A345HYR7_9ACTN</name>
<proteinExistence type="predicted"/>
<evidence type="ECO:0000259" key="5">
    <source>
        <dbReference type="PROSITE" id="PS50977"/>
    </source>
</evidence>
<gene>
    <name evidence="6" type="ORF">DVK44_33550</name>
</gene>
<protein>
    <submittedName>
        <fullName evidence="6">TetR/AcrR family transcriptional regulator</fullName>
    </submittedName>
</protein>
<evidence type="ECO:0000256" key="2">
    <source>
        <dbReference type="ARBA" id="ARBA00023125"/>
    </source>
</evidence>
<dbReference type="Pfam" id="PF00440">
    <property type="entry name" value="TetR_N"/>
    <property type="match status" value="1"/>
</dbReference>
<dbReference type="PANTHER" id="PTHR30055:SF234">
    <property type="entry name" value="HTH-TYPE TRANSCRIPTIONAL REGULATOR BETI"/>
    <property type="match status" value="1"/>
</dbReference>
<keyword evidence="3" id="KW-0804">Transcription</keyword>
<dbReference type="InterPro" id="IPR050109">
    <property type="entry name" value="HTH-type_TetR-like_transc_reg"/>
</dbReference>
<dbReference type="SUPFAM" id="SSF46689">
    <property type="entry name" value="Homeodomain-like"/>
    <property type="match status" value="1"/>
</dbReference>
<evidence type="ECO:0000313" key="7">
    <source>
        <dbReference type="Proteomes" id="UP000253868"/>
    </source>
</evidence>
<dbReference type="GO" id="GO:0000976">
    <property type="term" value="F:transcription cis-regulatory region binding"/>
    <property type="evidence" value="ECO:0007669"/>
    <property type="project" value="TreeGrafter"/>
</dbReference>
<keyword evidence="1" id="KW-0805">Transcription regulation</keyword>
<organism evidence="6 7">
    <name type="scientific">Streptomyces paludis</name>
    <dbReference type="NCBI Taxonomy" id="2282738"/>
    <lineage>
        <taxon>Bacteria</taxon>
        <taxon>Bacillati</taxon>
        <taxon>Actinomycetota</taxon>
        <taxon>Actinomycetes</taxon>
        <taxon>Kitasatosporales</taxon>
        <taxon>Streptomycetaceae</taxon>
        <taxon>Streptomyces</taxon>
    </lineage>
</organism>
<dbReference type="AlphaFoldDB" id="A0A345HYR7"/>
<dbReference type="Proteomes" id="UP000253868">
    <property type="component" value="Chromosome"/>
</dbReference>
<keyword evidence="2 4" id="KW-0238">DNA-binding</keyword>
<dbReference type="Gene3D" id="1.10.357.10">
    <property type="entry name" value="Tetracycline Repressor, domain 2"/>
    <property type="match status" value="1"/>
</dbReference>